<gene>
    <name evidence="1" type="ORF">AaV_219</name>
</gene>
<name>A0A076FM91_9VIRU</name>
<protein>
    <submittedName>
        <fullName evidence="1">Uncharacterized protein</fullName>
    </submittedName>
</protein>
<reference evidence="1 2" key="1">
    <citation type="journal article" date="2014" name="Virology">
        <title>Genome of brown tide virus (AaV), the little giant of the Megaviridae, elucidates NCLDV genome expansion and host-virus coevolution.</title>
        <authorList>
            <person name="Moniruzzaman M."/>
            <person name="LeCleir G.R."/>
            <person name="Brown C.M."/>
            <person name="Gobler C.J."/>
            <person name="Bidle K.D."/>
            <person name="Wilson W.H."/>
            <person name="Wilhelm S.W."/>
        </authorList>
    </citation>
    <scope>NUCLEOTIDE SEQUENCE [LARGE SCALE GENOMIC DNA]</scope>
    <source>
        <strain evidence="1">BtV-01</strain>
    </source>
</reference>
<dbReference type="KEGG" id="vg:20041575"/>
<keyword evidence="2" id="KW-1185">Reference proteome</keyword>
<proteinExistence type="predicted"/>
<organism evidence="1 2">
    <name type="scientific">Aureococcus anophagefferens virus</name>
    <dbReference type="NCBI Taxonomy" id="1474867"/>
    <lineage>
        <taxon>Viruses</taxon>
        <taxon>Varidnaviria</taxon>
        <taxon>Bamfordvirae</taxon>
        <taxon>Nucleocytoviricota</taxon>
        <taxon>Megaviricetes</taxon>
        <taxon>Imitervirales</taxon>
        <taxon>Schizomimiviridae</taxon>
        <taxon>Kratosvirus</taxon>
        <taxon>Kratosvirus quantuckense</taxon>
    </lineage>
</organism>
<dbReference type="GeneID" id="20041575"/>
<sequence>MNEDNWNNQIVAIEKGEQITKEDVSNAFIEKYFETIIDINHNQTNSFLYINEQLSKHSKQIKEIIKTHSY</sequence>
<dbReference type="Proteomes" id="UP000028667">
    <property type="component" value="Segment"/>
</dbReference>
<dbReference type="EMBL" id="KJ645900">
    <property type="protein sequence ID" value="AII17008.1"/>
    <property type="molecule type" value="Genomic_DNA"/>
</dbReference>
<dbReference type="RefSeq" id="YP_009052293.1">
    <property type="nucleotide sequence ID" value="NC_024697.1"/>
</dbReference>
<evidence type="ECO:0000313" key="1">
    <source>
        <dbReference type="EMBL" id="AII17008.1"/>
    </source>
</evidence>
<accession>A0A076FM91</accession>
<evidence type="ECO:0000313" key="2">
    <source>
        <dbReference type="Proteomes" id="UP000028667"/>
    </source>
</evidence>